<comment type="catalytic activity">
    <reaction evidence="1 7">
        <text>2-C-methyl-D-erythritol 4-phosphate + CTP + H(+) = 4-CDP-2-C-methyl-D-erythritol + diphosphate</text>
        <dbReference type="Rhea" id="RHEA:13429"/>
        <dbReference type="ChEBI" id="CHEBI:15378"/>
        <dbReference type="ChEBI" id="CHEBI:33019"/>
        <dbReference type="ChEBI" id="CHEBI:37563"/>
        <dbReference type="ChEBI" id="CHEBI:57823"/>
        <dbReference type="ChEBI" id="CHEBI:58262"/>
        <dbReference type="EC" id="2.7.7.60"/>
    </reaction>
</comment>
<comment type="pathway">
    <text evidence="2 7">Isoprenoid biosynthesis; isopentenyl diphosphate biosynthesis via DXP pathway; isopentenyl diphosphate from 1-deoxy-D-xylulose 5-phosphate: step 2/6.</text>
</comment>
<dbReference type="PROSITE" id="PS01295">
    <property type="entry name" value="ISPD"/>
    <property type="match status" value="1"/>
</dbReference>
<evidence type="ECO:0000256" key="3">
    <source>
        <dbReference type="ARBA" id="ARBA00009789"/>
    </source>
</evidence>
<evidence type="ECO:0000256" key="6">
    <source>
        <dbReference type="ARBA" id="ARBA00023229"/>
    </source>
</evidence>
<dbReference type="FunFam" id="3.90.550.10:FF:000003">
    <property type="entry name" value="2-C-methyl-D-erythritol 4-phosphate cytidylyltransferase"/>
    <property type="match status" value="1"/>
</dbReference>
<dbReference type="SUPFAM" id="SSF53448">
    <property type="entry name" value="Nucleotide-diphospho-sugar transferases"/>
    <property type="match status" value="1"/>
</dbReference>
<dbReference type="InterPro" id="IPR029044">
    <property type="entry name" value="Nucleotide-diphossugar_trans"/>
</dbReference>
<name>A0AAP4BAJ4_9FIRM</name>
<dbReference type="Proteomes" id="UP001300383">
    <property type="component" value="Unassembled WGS sequence"/>
</dbReference>
<dbReference type="EC" id="2.7.7.60" evidence="7"/>
<dbReference type="HAMAP" id="MF_00108">
    <property type="entry name" value="IspD"/>
    <property type="match status" value="1"/>
</dbReference>
<dbReference type="NCBIfam" id="TIGR00453">
    <property type="entry name" value="ispD"/>
    <property type="match status" value="1"/>
</dbReference>
<dbReference type="GO" id="GO:0050518">
    <property type="term" value="F:2-C-methyl-D-erythritol 4-phosphate cytidylyltransferase activity"/>
    <property type="evidence" value="ECO:0007669"/>
    <property type="project" value="UniProtKB-UniRule"/>
</dbReference>
<organism evidence="8 9">
    <name type="scientific">Fusibacillus kribbianus</name>
    <dbReference type="NCBI Taxonomy" id="3044208"/>
    <lineage>
        <taxon>Bacteria</taxon>
        <taxon>Bacillati</taxon>
        <taxon>Bacillota</taxon>
        <taxon>Clostridia</taxon>
        <taxon>Lachnospirales</taxon>
        <taxon>Lachnospiraceae</taxon>
        <taxon>Fusibacillus</taxon>
    </lineage>
</organism>
<keyword evidence="9" id="KW-1185">Reference proteome</keyword>
<evidence type="ECO:0000256" key="7">
    <source>
        <dbReference type="HAMAP-Rule" id="MF_00108"/>
    </source>
</evidence>
<evidence type="ECO:0000256" key="5">
    <source>
        <dbReference type="ARBA" id="ARBA00022695"/>
    </source>
</evidence>
<feature type="site" description="Positions MEP for the nucleophilic attack" evidence="7">
    <location>
        <position position="223"/>
    </location>
</feature>
<dbReference type="InterPro" id="IPR018294">
    <property type="entry name" value="ISPD_synthase_CS"/>
</dbReference>
<feature type="site" description="Transition state stabilizer" evidence="7">
    <location>
        <position position="26"/>
    </location>
</feature>
<proteinExistence type="inferred from homology"/>
<comment type="function">
    <text evidence="7">Catalyzes the formation of 4-diphosphocytidyl-2-C-methyl-D-erythritol from CTP and 2-C-methyl-D-erythritol 4-phosphate (MEP).</text>
</comment>
<dbReference type="Gene3D" id="3.90.550.10">
    <property type="entry name" value="Spore Coat Polysaccharide Biosynthesis Protein SpsA, Chain A"/>
    <property type="match status" value="1"/>
</dbReference>
<evidence type="ECO:0000313" key="8">
    <source>
        <dbReference type="EMBL" id="MDI9242510.1"/>
    </source>
</evidence>
<dbReference type="Pfam" id="PF01128">
    <property type="entry name" value="IspD"/>
    <property type="match status" value="1"/>
</dbReference>
<evidence type="ECO:0000313" key="9">
    <source>
        <dbReference type="Proteomes" id="UP001300383"/>
    </source>
</evidence>
<keyword evidence="4 7" id="KW-0808">Transferase</keyword>
<feature type="site" description="Positions MEP for the nucleophilic attack" evidence="7">
    <location>
        <position position="164"/>
    </location>
</feature>
<evidence type="ECO:0000256" key="4">
    <source>
        <dbReference type="ARBA" id="ARBA00022679"/>
    </source>
</evidence>
<protein>
    <recommendedName>
        <fullName evidence="7">2-C-methyl-D-erythritol 4-phosphate cytidylyltransferase</fullName>
        <ecNumber evidence="7">2.7.7.60</ecNumber>
    </recommendedName>
    <alternativeName>
        <fullName evidence="7">4-diphosphocytidyl-2C-methyl-D-erythritol synthase</fullName>
    </alternativeName>
    <alternativeName>
        <fullName evidence="7">MEP cytidylyltransferase</fullName>
        <shortName evidence="7">MCT</shortName>
    </alternativeName>
</protein>
<keyword evidence="6 7" id="KW-0414">Isoprene biosynthesis</keyword>
<evidence type="ECO:0000256" key="1">
    <source>
        <dbReference type="ARBA" id="ARBA00001282"/>
    </source>
</evidence>
<dbReference type="InterPro" id="IPR034683">
    <property type="entry name" value="IspD/TarI"/>
</dbReference>
<sequence length="244" mass="27034">MKQKRGMPMEYGKVTAIVLAAGKGSRMGSQVPKQYLTLLGHEVLYYSLKAFEESIVDQVVLVTGAGDIDYCRSELVEKYGFSKVKKIIAGGAERYDSVYMGLKAAAPCDYVLIHDGARPMVTPEIISQVLEGAIACGSCTTAVPVKDTIKIADAEDMAVDTPERRGLWAIHTPQGFSYEVILEAHERFRQGAYRIPVTDDTMMAEIFLRKRAKLVKGSYRNIKVTTPEDMEIAEVFLKKQEAGR</sequence>
<dbReference type="CDD" id="cd02516">
    <property type="entry name" value="CDP-ME_synthetase"/>
    <property type="match status" value="1"/>
</dbReference>
<feature type="site" description="Transition state stabilizer" evidence="7">
    <location>
        <position position="33"/>
    </location>
</feature>
<gene>
    <name evidence="7 8" type="primary">ispD</name>
    <name evidence="8" type="ORF">QJ036_08525</name>
</gene>
<keyword evidence="5 7" id="KW-0548">Nucleotidyltransferase</keyword>
<dbReference type="InterPro" id="IPR050088">
    <property type="entry name" value="IspD/TarI_cytidylyltransf_bact"/>
</dbReference>
<dbReference type="GO" id="GO:0019288">
    <property type="term" value="P:isopentenyl diphosphate biosynthetic process, methylerythritol 4-phosphate pathway"/>
    <property type="evidence" value="ECO:0007669"/>
    <property type="project" value="UniProtKB-UniRule"/>
</dbReference>
<comment type="similarity">
    <text evidence="3 7">Belongs to the IspD/TarI cytidylyltransferase family. IspD subfamily.</text>
</comment>
<dbReference type="AlphaFoldDB" id="A0AAP4BAJ4"/>
<evidence type="ECO:0000256" key="2">
    <source>
        <dbReference type="ARBA" id="ARBA00004787"/>
    </source>
</evidence>
<reference evidence="8 9" key="1">
    <citation type="submission" date="2023-05" db="EMBL/GenBank/DDBJ databases">
        <title>[ruminococcus] sp. nov., isolated from a pig farm feces dump.</title>
        <authorList>
            <person name="Chang Y.-H."/>
        </authorList>
    </citation>
    <scope>NUCLEOTIDE SEQUENCE [LARGE SCALE GENOMIC DNA]</scope>
    <source>
        <strain evidence="8 9">YH-rum2234</strain>
    </source>
</reference>
<dbReference type="PANTHER" id="PTHR32125:SF4">
    <property type="entry name" value="2-C-METHYL-D-ERYTHRITOL 4-PHOSPHATE CYTIDYLYLTRANSFERASE, CHLOROPLASTIC"/>
    <property type="match status" value="1"/>
</dbReference>
<dbReference type="EMBL" id="JASGBQ010000014">
    <property type="protein sequence ID" value="MDI9242510.1"/>
    <property type="molecule type" value="Genomic_DNA"/>
</dbReference>
<accession>A0AAP4BAJ4</accession>
<comment type="caution">
    <text evidence="8">The sequence shown here is derived from an EMBL/GenBank/DDBJ whole genome shotgun (WGS) entry which is preliminary data.</text>
</comment>
<dbReference type="InterPro" id="IPR001228">
    <property type="entry name" value="IspD"/>
</dbReference>
<dbReference type="PANTHER" id="PTHR32125">
    <property type="entry name" value="2-C-METHYL-D-ERYTHRITOL 4-PHOSPHATE CYTIDYLYLTRANSFERASE, CHLOROPLASTIC"/>
    <property type="match status" value="1"/>
</dbReference>